<dbReference type="GO" id="GO:0006357">
    <property type="term" value="P:regulation of transcription by RNA polymerase II"/>
    <property type="evidence" value="ECO:0007669"/>
    <property type="project" value="InterPro"/>
</dbReference>
<evidence type="ECO:0000313" key="10">
    <source>
        <dbReference type="Proteomes" id="UP001174909"/>
    </source>
</evidence>
<keyword evidence="4 9" id="KW-0238">DNA-binding</keyword>
<feature type="region of interest" description="Disordered" evidence="7">
    <location>
        <begin position="911"/>
        <end position="946"/>
    </location>
</feature>
<name>A0AA35WY83_GEOBA</name>
<feature type="domain" description="Nuclear respiratory factor 1 NLS/DNA-binding dimerisation" evidence="8">
    <location>
        <begin position="286"/>
        <end position="506"/>
    </location>
</feature>
<dbReference type="EMBL" id="CASHTH010002922">
    <property type="protein sequence ID" value="CAI8037284.1"/>
    <property type="molecule type" value="Genomic_DNA"/>
</dbReference>
<proteinExistence type="inferred from homology"/>
<keyword evidence="6" id="KW-0539">Nucleus</keyword>
<reference evidence="9" key="1">
    <citation type="submission" date="2023-03" db="EMBL/GenBank/DDBJ databases">
        <authorList>
            <person name="Steffen K."/>
            <person name="Cardenas P."/>
        </authorList>
    </citation>
    <scope>NUCLEOTIDE SEQUENCE</scope>
</reference>
<feature type="region of interest" description="Disordered" evidence="7">
    <location>
        <begin position="650"/>
        <end position="669"/>
    </location>
</feature>
<sequence length="946" mass="95993">MEPSHESVAIGGSFAAQVSSTGIPLEIVDAENAQAGGGERNRQNVSADESMEMDTSSSTPAPTVGSQTDSNGQAGLGKTAGAHLGGMGVRGGGGGGNLGLPSDQLSATTGGLEVNVVGSKSAAGSGSGAGRQAQVRDTAAQSAIEHFHQEVARSLGASNSGGSGLEVAPDSIVFPPAGQGGGGSGARVTADASGPELMNVAKRILGGVNVSYGDLDISGMNSSMDQSLEVSTLSTPKSGRGGNVSSMLNDPGSPSSDVDSTFDSSELLNAEELQHDEMTTRLSRAGPIGLATAAAIMTGRKRKRQHIFESNPALRRRHCSKLIRKLKETIVELTARVGLQAAVVFYRPGKSDPKEEPSYKVFGASPLDSCLMNQKAQICSEMDAVLNQQVPVPTKESDLPAAGSDLHELPPVMFDGIPTPVHKMTQAQLRAFIPNMLKYSTGRGKPGWGKDEMKPDWWPGDIPWQNVRSDMRTPEKKKEVPWTEGLRRIVISCYLHHGRLDLLPEFSIEHLPQISAETAQQIQLQLERLQQQGGGGGFMGRSVRGVEGEGGAGSGVVEHSTSETQLVEAGGGEVFTVDTGIGNCDNSGMPTLADATLAEAAAKLQQVADETGEVQYATHLVTVTEKDAKALGQPVGSTTTVLLTAYPGGHSGGVESGTESTELISPPTTSATVPNVQVVYSASHIDAIPDSLVSSVASSSSTTAQLTQSTASTSGPIAMPSVVDVAGGGGTGGPGYAIVPNSILGQSEVVTQIQGAMADLQGQLMSGAGAAIESAVLTENAQGSAALLPGQTTTAANAGIQDSIMTQTGVVGGDSIQDSIQDSIMGEGGPGAVAAAALLGQVGGGKTTGIQDSSQFLNPAASAAVPGNLIGGGGGASSGGGGEGPTSVSDIASQLISQYVASSQAVPAPFQAPATNAGMEQGQVESMQTDVVPQPAETTLPSSPNI</sequence>
<dbReference type="AlphaFoldDB" id="A0AA35WY83"/>
<evidence type="ECO:0000259" key="8">
    <source>
        <dbReference type="Pfam" id="PF10491"/>
    </source>
</evidence>
<dbReference type="InterPro" id="IPR019525">
    <property type="entry name" value="Nrf1_NLS/DNA-bd_dimer"/>
</dbReference>
<protein>
    <submittedName>
        <fullName evidence="9">DNA-binding protein P3A2</fullName>
    </submittedName>
</protein>
<dbReference type="Pfam" id="PF10491">
    <property type="entry name" value="Nrf1_DNA-bind"/>
    <property type="match status" value="1"/>
</dbReference>
<evidence type="ECO:0000256" key="3">
    <source>
        <dbReference type="ARBA" id="ARBA00023015"/>
    </source>
</evidence>
<gene>
    <name evidence="9" type="ORF">GBAR_LOCUS20839</name>
</gene>
<feature type="region of interest" description="Disordered" evidence="7">
    <location>
        <begin position="226"/>
        <end position="262"/>
    </location>
</feature>
<keyword evidence="10" id="KW-1185">Reference proteome</keyword>
<dbReference type="Proteomes" id="UP001174909">
    <property type="component" value="Unassembled WGS sequence"/>
</dbReference>
<feature type="compositionally biased region" description="Polar residues" evidence="7">
    <location>
        <begin position="923"/>
        <end position="946"/>
    </location>
</feature>
<evidence type="ECO:0000256" key="1">
    <source>
        <dbReference type="ARBA" id="ARBA00004123"/>
    </source>
</evidence>
<feature type="compositionally biased region" description="Polar residues" evidence="7">
    <location>
        <begin position="657"/>
        <end position="669"/>
    </location>
</feature>
<evidence type="ECO:0000256" key="6">
    <source>
        <dbReference type="ARBA" id="ARBA00023242"/>
    </source>
</evidence>
<evidence type="ECO:0000256" key="5">
    <source>
        <dbReference type="ARBA" id="ARBA00023163"/>
    </source>
</evidence>
<keyword evidence="3" id="KW-0805">Transcription regulation</keyword>
<evidence type="ECO:0000256" key="7">
    <source>
        <dbReference type="SAM" id="MobiDB-lite"/>
    </source>
</evidence>
<feature type="region of interest" description="Disordered" evidence="7">
    <location>
        <begin position="27"/>
        <end position="88"/>
    </location>
</feature>
<accession>A0AA35WY83</accession>
<comment type="caution">
    <text evidence="9">The sequence shown here is derived from an EMBL/GenBank/DDBJ whole genome shotgun (WGS) entry which is preliminary data.</text>
</comment>
<keyword evidence="5" id="KW-0804">Transcription</keyword>
<organism evidence="9 10">
    <name type="scientific">Geodia barretti</name>
    <name type="common">Barrett's horny sponge</name>
    <dbReference type="NCBI Taxonomy" id="519541"/>
    <lineage>
        <taxon>Eukaryota</taxon>
        <taxon>Metazoa</taxon>
        <taxon>Porifera</taxon>
        <taxon>Demospongiae</taxon>
        <taxon>Heteroscleromorpha</taxon>
        <taxon>Tetractinellida</taxon>
        <taxon>Astrophorina</taxon>
        <taxon>Geodiidae</taxon>
        <taxon>Geodia</taxon>
    </lineage>
</organism>
<dbReference type="PANTHER" id="PTHR20338">
    <property type="entry name" value="NUCLEAR RESPIRATORY FACTOR 1"/>
    <property type="match status" value="1"/>
</dbReference>
<dbReference type="InterPro" id="IPR039142">
    <property type="entry name" value="NRF1/Ewg"/>
</dbReference>
<comment type="subcellular location">
    <subcellularLocation>
        <location evidence="1">Nucleus</location>
    </subcellularLocation>
</comment>
<dbReference type="GO" id="GO:0003677">
    <property type="term" value="F:DNA binding"/>
    <property type="evidence" value="ECO:0007669"/>
    <property type="project" value="UniProtKB-KW"/>
</dbReference>
<dbReference type="GO" id="GO:0003700">
    <property type="term" value="F:DNA-binding transcription factor activity"/>
    <property type="evidence" value="ECO:0007669"/>
    <property type="project" value="InterPro"/>
</dbReference>
<evidence type="ECO:0000313" key="9">
    <source>
        <dbReference type="EMBL" id="CAI8037284.1"/>
    </source>
</evidence>
<comment type="similarity">
    <text evidence="2">Belongs to the NRF1/Ewg family.</text>
</comment>
<evidence type="ECO:0000256" key="2">
    <source>
        <dbReference type="ARBA" id="ARBA00005713"/>
    </source>
</evidence>
<evidence type="ECO:0000256" key="4">
    <source>
        <dbReference type="ARBA" id="ARBA00023125"/>
    </source>
</evidence>
<feature type="compositionally biased region" description="Polar residues" evidence="7">
    <location>
        <begin position="43"/>
        <end position="73"/>
    </location>
</feature>
<dbReference type="GO" id="GO:0005634">
    <property type="term" value="C:nucleus"/>
    <property type="evidence" value="ECO:0007669"/>
    <property type="project" value="UniProtKB-SubCell"/>
</dbReference>